<keyword evidence="9" id="KW-1185">Reference proteome</keyword>
<reference evidence="8" key="1">
    <citation type="submission" date="2022-03" db="EMBL/GenBank/DDBJ databases">
        <authorList>
            <person name="Sayadi A."/>
        </authorList>
    </citation>
    <scope>NUCLEOTIDE SEQUENCE</scope>
</reference>
<dbReference type="SMART" id="SM00326">
    <property type="entry name" value="SH3"/>
    <property type="match status" value="1"/>
</dbReference>
<feature type="coiled-coil region" evidence="5">
    <location>
        <begin position="31"/>
        <end position="58"/>
    </location>
</feature>
<dbReference type="SUPFAM" id="SSF103657">
    <property type="entry name" value="BAR/IMD domain-like"/>
    <property type="match status" value="1"/>
</dbReference>
<evidence type="ECO:0000313" key="9">
    <source>
        <dbReference type="Proteomes" id="UP001152888"/>
    </source>
</evidence>
<feature type="domain" description="BAR" evidence="7">
    <location>
        <begin position="1"/>
        <end position="112"/>
    </location>
</feature>
<dbReference type="GO" id="GO:0005737">
    <property type="term" value="C:cytoplasm"/>
    <property type="evidence" value="ECO:0007669"/>
    <property type="project" value="UniProtKB-SubCell"/>
</dbReference>
<comment type="subcellular location">
    <subcellularLocation>
        <location evidence="1">Cytoplasm</location>
    </subcellularLocation>
</comment>
<dbReference type="Pfam" id="PF03114">
    <property type="entry name" value="BAR"/>
    <property type="match status" value="1"/>
</dbReference>
<evidence type="ECO:0000256" key="3">
    <source>
        <dbReference type="ARBA" id="ARBA00022490"/>
    </source>
</evidence>
<evidence type="ECO:0000256" key="2">
    <source>
        <dbReference type="ARBA" id="ARBA00022443"/>
    </source>
</evidence>
<evidence type="ECO:0008006" key="10">
    <source>
        <dbReference type="Google" id="ProtNLM"/>
    </source>
</evidence>
<dbReference type="GO" id="GO:0005886">
    <property type="term" value="C:plasma membrane"/>
    <property type="evidence" value="ECO:0007669"/>
    <property type="project" value="TreeGrafter"/>
</dbReference>
<dbReference type="Pfam" id="PF00018">
    <property type="entry name" value="SH3_1"/>
    <property type="match status" value="1"/>
</dbReference>
<dbReference type="InterPro" id="IPR003005">
    <property type="entry name" value="Amphiphysin"/>
</dbReference>
<evidence type="ECO:0000256" key="1">
    <source>
        <dbReference type="ARBA" id="ARBA00004496"/>
    </source>
</evidence>
<dbReference type="PRINTS" id="PR00452">
    <property type="entry name" value="SH3DOMAIN"/>
</dbReference>
<keyword evidence="3" id="KW-0963">Cytoplasm</keyword>
<dbReference type="Gene3D" id="1.20.1270.60">
    <property type="entry name" value="Arfaptin homology (AH) domain/BAR domain"/>
    <property type="match status" value="1"/>
</dbReference>
<dbReference type="AlphaFoldDB" id="A0A9P0JLW4"/>
<dbReference type="InterPro" id="IPR036028">
    <property type="entry name" value="SH3-like_dom_sf"/>
</dbReference>
<dbReference type="Gene3D" id="2.30.30.40">
    <property type="entry name" value="SH3 Domains"/>
    <property type="match status" value="1"/>
</dbReference>
<dbReference type="OrthoDB" id="446293at2759"/>
<dbReference type="PROSITE" id="PS51021">
    <property type="entry name" value="BAR"/>
    <property type="match status" value="1"/>
</dbReference>
<dbReference type="GO" id="GO:0005543">
    <property type="term" value="F:phospholipid binding"/>
    <property type="evidence" value="ECO:0007669"/>
    <property type="project" value="TreeGrafter"/>
</dbReference>
<dbReference type="PANTHER" id="PTHR46514">
    <property type="entry name" value="AMPHIPHYSIN"/>
    <property type="match status" value="1"/>
</dbReference>
<evidence type="ECO:0000313" key="8">
    <source>
        <dbReference type="EMBL" id="CAH1955484.1"/>
    </source>
</evidence>
<sequence length="228" mass="26197">MRKKIDKRNRKLIDYDSQRHSFQALQANSSKRRDEVKLQRGREQLDEAKRTYEMLNSELHDELPALYDSRVLFLVTNLQSLFNSEGTFHTEASKVYNELESIVDKLATDSQRGSYTIKKTNGTTGSLPRSTISTLKNSSELIMNNSLDTTHTTKRATTDNLPPGVLYRVKATYKYNREDVDELSFEVGEIINVIEYDDPEEQEEGWLMGVKETSGEKGMFPANFTRPL</sequence>
<accession>A0A9P0JLW4</accession>
<dbReference type="PANTHER" id="PTHR46514:SF3">
    <property type="entry name" value="AMPHIPHYSIN"/>
    <property type="match status" value="1"/>
</dbReference>
<gene>
    <name evidence="8" type="ORF">ACAOBT_LOCUS1082</name>
</gene>
<dbReference type="InterPro" id="IPR004148">
    <property type="entry name" value="BAR_dom"/>
</dbReference>
<dbReference type="Proteomes" id="UP001152888">
    <property type="component" value="Unassembled WGS sequence"/>
</dbReference>
<organism evidence="8 9">
    <name type="scientific">Acanthoscelides obtectus</name>
    <name type="common">Bean weevil</name>
    <name type="synonym">Bruchus obtectus</name>
    <dbReference type="NCBI Taxonomy" id="200917"/>
    <lineage>
        <taxon>Eukaryota</taxon>
        <taxon>Metazoa</taxon>
        <taxon>Ecdysozoa</taxon>
        <taxon>Arthropoda</taxon>
        <taxon>Hexapoda</taxon>
        <taxon>Insecta</taxon>
        <taxon>Pterygota</taxon>
        <taxon>Neoptera</taxon>
        <taxon>Endopterygota</taxon>
        <taxon>Coleoptera</taxon>
        <taxon>Polyphaga</taxon>
        <taxon>Cucujiformia</taxon>
        <taxon>Chrysomeloidea</taxon>
        <taxon>Chrysomelidae</taxon>
        <taxon>Bruchinae</taxon>
        <taxon>Bruchini</taxon>
        <taxon>Acanthoscelides</taxon>
    </lineage>
</organism>
<evidence type="ECO:0000256" key="5">
    <source>
        <dbReference type="SAM" id="Coils"/>
    </source>
</evidence>
<protein>
    <recommendedName>
        <fullName evidence="10">Endophilin-A</fullName>
    </recommendedName>
</protein>
<dbReference type="PROSITE" id="PS50002">
    <property type="entry name" value="SH3"/>
    <property type="match status" value="1"/>
</dbReference>
<keyword evidence="2 4" id="KW-0728">SH3 domain</keyword>
<dbReference type="CDD" id="cd11790">
    <property type="entry name" value="SH3_Amphiphysin"/>
    <property type="match status" value="1"/>
</dbReference>
<evidence type="ECO:0000259" key="6">
    <source>
        <dbReference type="PROSITE" id="PS50002"/>
    </source>
</evidence>
<proteinExistence type="predicted"/>
<evidence type="ECO:0000259" key="7">
    <source>
        <dbReference type="PROSITE" id="PS51021"/>
    </source>
</evidence>
<dbReference type="InterPro" id="IPR001452">
    <property type="entry name" value="SH3_domain"/>
</dbReference>
<keyword evidence="5" id="KW-0175">Coiled coil</keyword>
<dbReference type="FunFam" id="2.30.30.40:FF:000172">
    <property type="entry name" value="Amphiphysin, isoform B"/>
    <property type="match status" value="1"/>
</dbReference>
<dbReference type="SUPFAM" id="SSF50044">
    <property type="entry name" value="SH3-domain"/>
    <property type="match status" value="1"/>
</dbReference>
<feature type="domain" description="SH3" evidence="6">
    <location>
        <begin position="164"/>
        <end position="228"/>
    </location>
</feature>
<dbReference type="EMBL" id="CAKOFQ010006660">
    <property type="protein sequence ID" value="CAH1955484.1"/>
    <property type="molecule type" value="Genomic_DNA"/>
</dbReference>
<dbReference type="InterPro" id="IPR027267">
    <property type="entry name" value="AH/BAR_dom_sf"/>
</dbReference>
<comment type="caution">
    <text evidence="8">The sequence shown here is derived from an EMBL/GenBank/DDBJ whole genome shotgun (WGS) entry which is preliminary data.</text>
</comment>
<name>A0A9P0JLW4_ACAOB</name>
<evidence type="ECO:0000256" key="4">
    <source>
        <dbReference type="PROSITE-ProRule" id="PRU00192"/>
    </source>
</evidence>